<comment type="similarity">
    <text evidence="2">Belongs to the binding-protein-dependent transport system permease family. AraH/RbsC subfamily.</text>
</comment>
<evidence type="ECO:0000256" key="7">
    <source>
        <dbReference type="SAM" id="Phobius"/>
    </source>
</evidence>
<evidence type="ECO:0000313" key="9">
    <source>
        <dbReference type="Proteomes" id="UP000032266"/>
    </source>
</evidence>
<dbReference type="PATRIC" id="fig|1445510.3.peg.4920"/>
<gene>
    <name evidence="8" type="ORF">YC6258_04959</name>
</gene>
<name>A0A0C5VRY4_9GAMM</name>
<reference evidence="8 9" key="1">
    <citation type="submission" date="2014-01" db="EMBL/GenBank/DDBJ databases">
        <title>Full genme sequencing of cellulolytic bacterium Gynuella sunshinyii YC6258T gen. nov., sp. nov.</title>
        <authorList>
            <person name="Khan H."/>
            <person name="Chung E.J."/>
            <person name="Chung Y.R."/>
        </authorList>
    </citation>
    <scope>NUCLEOTIDE SEQUENCE [LARGE SCALE GENOMIC DNA]</scope>
    <source>
        <strain evidence="8 9">YC6258</strain>
    </source>
</reference>
<dbReference type="Pfam" id="PF02653">
    <property type="entry name" value="BPD_transp_2"/>
    <property type="match status" value="1"/>
</dbReference>
<dbReference type="Proteomes" id="UP000032266">
    <property type="component" value="Chromosome"/>
</dbReference>
<dbReference type="PANTHER" id="PTHR32196:SF63">
    <property type="entry name" value="INNER MEMBRANE ABC TRANSPORTER PERMEASE PROTEIN YJFF"/>
    <property type="match status" value="1"/>
</dbReference>
<keyword evidence="6 7" id="KW-0472">Membrane</keyword>
<dbReference type="PANTHER" id="PTHR32196">
    <property type="entry name" value="ABC TRANSPORTER PERMEASE PROTEIN YPHD-RELATED-RELATED"/>
    <property type="match status" value="1"/>
</dbReference>
<dbReference type="AlphaFoldDB" id="A0A0C5VRY4"/>
<proteinExistence type="inferred from homology"/>
<dbReference type="STRING" id="1445510.YC6258_04959"/>
<feature type="transmembrane region" description="Helical" evidence="7">
    <location>
        <begin position="69"/>
        <end position="86"/>
    </location>
</feature>
<organism evidence="8 9">
    <name type="scientific">Gynuella sunshinyii YC6258</name>
    <dbReference type="NCBI Taxonomy" id="1445510"/>
    <lineage>
        <taxon>Bacteria</taxon>
        <taxon>Pseudomonadati</taxon>
        <taxon>Pseudomonadota</taxon>
        <taxon>Gammaproteobacteria</taxon>
        <taxon>Oceanospirillales</taxon>
        <taxon>Saccharospirillaceae</taxon>
        <taxon>Gynuella</taxon>
    </lineage>
</organism>
<keyword evidence="5 7" id="KW-1133">Transmembrane helix</keyword>
<comment type="subcellular location">
    <subcellularLocation>
        <location evidence="1">Cell inner membrane</location>
        <topology evidence="1">Multi-pass membrane protein</topology>
    </subcellularLocation>
</comment>
<accession>A0A0C5VRY4</accession>
<dbReference type="GO" id="GO:0022857">
    <property type="term" value="F:transmembrane transporter activity"/>
    <property type="evidence" value="ECO:0007669"/>
    <property type="project" value="InterPro"/>
</dbReference>
<feature type="transmembrane region" description="Helical" evidence="7">
    <location>
        <begin position="296"/>
        <end position="316"/>
    </location>
</feature>
<dbReference type="HOGENOM" id="CLU_028880_3_3_6"/>
<evidence type="ECO:0000313" key="8">
    <source>
        <dbReference type="EMBL" id="AJQ96991.1"/>
    </source>
</evidence>
<feature type="transmembrane region" description="Helical" evidence="7">
    <location>
        <begin position="249"/>
        <end position="275"/>
    </location>
</feature>
<dbReference type="NCBIfam" id="NF008630">
    <property type="entry name" value="PRK11618.1"/>
    <property type="match status" value="1"/>
</dbReference>
<dbReference type="EMBL" id="CP007142">
    <property type="protein sequence ID" value="AJQ96991.1"/>
    <property type="molecule type" value="Genomic_DNA"/>
</dbReference>
<dbReference type="KEGG" id="gsn:YC6258_04959"/>
<dbReference type="GO" id="GO:0005886">
    <property type="term" value="C:plasma membrane"/>
    <property type="evidence" value="ECO:0007669"/>
    <property type="project" value="UniProtKB-SubCell"/>
</dbReference>
<feature type="transmembrane region" description="Helical" evidence="7">
    <location>
        <begin position="214"/>
        <end position="237"/>
    </location>
</feature>
<evidence type="ECO:0000256" key="2">
    <source>
        <dbReference type="ARBA" id="ARBA00007942"/>
    </source>
</evidence>
<feature type="transmembrane region" description="Helical" evidence="7">
    <location>
        <begin position="118"/>
        <end position="142"/>
    </location>
</feature>
<evidence type="ECO:0000256" key="5">
    <source>
        <dbReference type="ARBA" id="ARBA00022989"/>
    </source>
</evidence>
<feature type="transmembrane region" description="Helical" evidence="7">
    <location>
        <begin position="92"/>
        <end position="111"/>
    </location>
</feature>
<dbReference type="RefSeq" id="WP_044618870.1">
    <property type="nucleotide sequence ID" value="NZ_CP007142.1"/>
</dbReference>
<evidence type="ECO:0000256" key="3">
    <source>
        <dbReference type="ARBA" id="ARBA00022475"/>
    </source>
</evidence>
<keyword evidence="9" id="KW-1185">Reference proteome</keyword>
<protein>
    <submittedName>
        <fullName evidence="8">Ribose/xylose/arabinose/galactoside ABC-type transport system, permease component</fullName>
    </submittedName>
</protein>
<evidence type="ECO:0000256" key="6">
    <source>
        <dbReference type="ARBA" id="ARBA00023136"/>
    </source>
</evidence>
<evidence type="ECO:0000256" key="4">
    <source>
        <dbReference type="ARBA" id="ARBA00022692"/>
    </source>
</evidence>
<dbReference type="OrthoDB" id="5422926at2"/>
<keyword evidence="3" id="KW-1003">Cell membrane</keyword>
<keyword evidence="4 7" id="KW-0812">Transmembrane</keyword>
<evidence type="ECO:0000256" key="1">
    <source>
        <dbReference type="ARBA" id="ARBA00004429"/>
    </source>
</evidence>
<feature type="transmembrane region" description="Helical" evidence="7">
    <location>
        <begin position="44"/>
        <end position="62"/>
    </location>
</feature>
<feature type="transmembrane region" description="Helical" evidence="7">
    <location>
        <begin position="162"/>
        <end position="181"/>
    </location>
</feature>
<feature type="transmembrane region" description="Helical" evidence="7">
    <location>
        <begin position="7"/>
        <end position="24"/>
    </location>
</feature>
<sequence length="326" mass="34663">MFNERSLPMLATLVVFFVLYGYGFVEYKGFRDSLVLTNLLTDNAFLIVTAVGMTFVILSGGIDLSVGSMIAFIGVLMASLITGFGMHPILAMIISLVVGTAFGAIMGYIIAHFEIQPFIVTLAGMFLFRGLAYLINLDAVPINHPFISDLADIYISVPGRGGLTFIAIVMLLAVAAGIIVARRTRFGMNVYALGGDTQSAELLGVPIKSTQIRIYALSGFFSSLSGVVFAIYTGSAYPLAAVGVELDAIAAVVIGGTLLTGGVGFVFGTFLGGLIQGVIQTLIAFDGTLNSWWTKIAVGGLLFLFIILQKVIVHWVRRYSGNRGSA</sequence>
<dbReference type="InterPro" id="IPR001851">
    <property type="entry name" value="ABC_transp_permease"/>
</dbReference>
<dbReference type="CDD" id="cd06579">
    <property type="entry name" value="TM_PBP1_transp_AraH_like"/>
    <property type="match status" value="1"/>
</dbReference>